<evidence type="ECO:0000313" key="2">
    <source>
        <dbReference type="EMBL" id="PSK58633.1"/>
    </source>
</evidence>
<accession>A0A2P8ADT8</accession>
<evidence type="ECO:0000313" key="3">
    <source>
        <dbReference type="Proteomes" id="UP000243723"/>
    </source>
</evidence>
<dbReference type="AlphaFoldDB" id="A0A2P8ADT8"/>
<dbReference type="EMBL" id="NHZQ01000016">
    <property type="protein sequence ID" value="PSK58633.1"/>
    <property type="molecule type" value="Genomic_DNA"/>
</dbReference>
<comment type="caution">
    <text evidence="2">The sequence shown here is derived from an EMBL/GenBank/DDBJ whole genome shotgun (WGS) entry which is preliminary data.</text>
</comment>
<feature type="compositionally biased region" description="Low complexity" evidence="1">
    <location>
        <begin position="385"/>
        <end position="399"/>
    </location>
</feature>
<name>A0A2P8ADT8_9PEZI</name>
<organism evidence="2 3">
    <name type="scientific">Elsinoe australis</name>
    <dbReference type="NCBI Taxonomy" id="40998"/>
    <lineage>
        <taxon>Eukaryota</taxon>
        <taxon>Fungi</taxon>
        <taxon>Dikarya</taxon>
        <taxon>Ascomycota</taxon>
        <taxon>Pezizomycotina</taxon>
        <taxon>Dothideomycetes</taxon>
        <taxon>Dothideomycetidae</taxon>
        <taxon>Myriangiales</taxon>
        <taxon>Elsinoaceae</taxon>
        <taxon>Elsinoe</taxon>
    </lineage>
</organism>
<feature type="region of interest" description="Disordered" evidence="1">
    <location>
        <begin position="162"/>
        <end position="206"/>
    </location>
</feature>
<dbReference type="STRING" id="40998.A0A2P8ADT8"/>
<sequence>MSYEIEDDFDDDYFYDDDYLYVEDSFAAADELAETSVPSPPAYDKIDDDYEGYDYYDYWMDLEYGTDEYYDVVLGAKNDPRANPSQKRKLKDASASPRPGKKLRTESKALPVVAPPSDTIWQGVPVIHKPVGEIHDLQSMHCKRCDKSIPYALLPDWRQRYPQTQHRGSSSDGTENDGQQEQIEQDEPEEDWEGEGEGEEDGTAQLDPGVLMSILQSKLSEGGVGGGGEELQATLAKMLSEGGGNMEDILESLTASVLEQVDEGGAESGMGKWLSQQGVKIQEQEEDEEDGNEEHEDGMGAAAEPVASPNGAAPKSKLTNGTTTMSPATATAPSQAVNSTAETGSRRQRKHKPVAKPTSADAQSEEAKPVAQPTSTDDQSEEAKPAAAAKSTTTKSTTRGTKRKAGEEASDEKPKKQSRGYAASTKSSQSRADSTEKRTTRSSRQRK</sequence>
<dbReference type="OrthoDB" id="3933088at2759"/>
<keyword evidence="3" id="KW-1185">Reference proteome</keyword>
<proteinExistence type="predicted"/>
<dbReference type="Proteomes" id="UP000243723">
    <property type="component" value="Unassembled WGS sequence"/>
</dbReference>
<feature type="region of interest" description="Disordered" evidence="1">
    <location>
        <begin position="77"/>
        <end position="109"/>
    </location>
</feature>
<protein>
    <submittedName>
        <fullName evidence="2">Uncharacterized protein</fullName>
    </submittedName>
</protein>
<feature type="region of interest" description="Disordered" evidence="1">
    <location>
        <begin position="262"/>
        <end position="447"/>
    </location>
</feature>
<feature type="compositionally biased region" description="Basic and acidic residues" evidence="1">
    <location>
        <begin position="404"/>
        <end position="415"/>
    </location>
</feature>
<feature type="compositionally biased region" description="Low complexity" evidence="1">
    <location>
        <begin position="322"/>
        <end position="336"/>
    </location>
</feature>
<feature type="compositionally biased region" description="Acidic residues" evidence="1">
    <location>
        <begin position="183"/>
        <end position="202"/>
    </location>
</feature>
<feature type="compositionally biased region" description="Polar residues" evidence="1">
    <location>
        <begin position="162"/>
        <end position="173"/>
    </location>
</feature>
<reference evidence="2 3" key="1">
    <citation type="submission" date="2017-05" db="EMBL/GenBank/DDBJ databases">
        <title>Draft genome sequence of Elsinoe australis.</title>
        <authorList>
            <person name="Cheng Q."/>
        </authorList>
    </citation>
    <scope>NUCLEOTIDE SEQUENCE [LARGE SCALE GENOMIC DNA]</scope>
    <source>
        <strain evidence="2 3">NL1</strain>
    </source>
</reference>
<feature type="compositionally biased region" description="Acidic residues" evidence="1">
    <location>
        <begin position="284"/>
        <end position="296"/>
    </location>
</feature>
<gene>
    <name evidence="2" type="ORF">B9Z65_6648</name>
</gene>
<evidence type="ECO:0000256" key="1">
    <source>
        <dbReference type="SAM" id="MobiDB-lite"/>
    </source>
</evidence>